<feature type="region of interest" description="Disordered" evidence="1">
    <location>
        <begin position="133"/>
        <end position="152"/>
    </location>
</feature>
<dbReference type="Proteomes" id="UP000054532">
    <property type="component" value="Unassembled WGS sequence"/>
</dbReference>
<dbReference type="EMBL" id="KI693660">
    <property type="protein sequence ID" value="ETM43072.1"/>
    <property type="molecule type" value="Genomic_DNA"/>
</dbReference>
<evidence type="ECO:0000313" key="2">
    <source>
        <dbReference type="EMBL" id="ETM43072.1"/>
    </source>
</evidence>
<organism evidence="2">
    <name type="scientific">Phytophthora nicotianae</name>
    <name type="common">Potato buckeye rot agent</name>
    <name type="synonym">Phytophthora parasitica</name>
    <dbReference type="NCBI Taxonomy" id="4792"/>
    <lineage>
        <taxon>Eukaryota</taxon>
        <taxon>Sar</taxon>
        <taxon>Stramenopiles</taxon>
        <taxon>Oomycota</taxon>
        <taxon>Peronosporomycetes</taxon>
        <taxon>Peronosporales</taxon>
        <taxon>Peronosporaceae</taxon>
        <taxon>Phytophthora</taxon>
    </lineage>
</organism>
<gene>
    <name evidence="2" type="ORF">L914_11378</name>
</gene>
<proteinExistence type="predicted"/>
<dbReference type="VEuPathDB" id="FungiDB:PPTG_23317"/>
<protein>
    <submittedName>
        <fullName evidence="2">Uncharacterized protein</fullName>
    </submittedName>
</protein>
<dbReference type="VEuPathDB" id="FungiDB:PPTG_12654"/>
<dbReference type="AlphaFoldDB" id="W2N309"/>
<sequence>MVPQERCYYECRDVDNDSVANQAGLRIGDRVDGYNEYYQPGHIKTHVWGDTTLDQLKCKDVGTLVILFVSKQVVLANDEEQRHMKKRMEFISSRKSTLKKHNRMGELPKFVQKWDMNNNLVLSPLKRLKPHLHEEESATSEDGLQLSTEEMPTPDEDSFVKLLRASQPEETLTDLNRSEEPQTADTMMLHTDSTTQSSNSFSRSLENLMAHLEYTISQLSKIRQNRKPNTVTLDTCVQWVLDILKVIPGADNGAVALNFADNCYRQIMGETKKYEEHAKLVTDKRTTALRGMHDYYLFPELTRVGAILMYALEKYFVCSFKLQTDALHGLVQARQEQEQHDTKFRGFIVFDVSCVECFESALSDAQEEDKGVIDKQRLLWEVVKQTFPSETHCLFGNHALD</sequence>
<evidence type="ECO:0000256" key="1">
    <source>
        <dbReference type="SAM" id="MobiDB-lite"/>
    </source>
</evidence>
<accession>W2N309</accession>
<reference evidence="2" key="1">
    <citation type="submission" date="2013-11" db="EMBL/GenBank/DDBJ databases">
        <title>The Genome Sequence of Phytophthora parasitica IAC_01/95.</title>
        <authorList>
            <consortium name="The Broad Institute Genomics Platform"/>
            <person name="Russ C."/>
            <person name="Tyler B."/>
            <person name="Panabieres F."/>
            <person name="Shan W."/>
            <person name="Tripathy S."/>
            <person name="Grunwald N."/>
            <person name="Machado M."/>
            <person name="Johnson C.S."/>
            <person name="Arredondo F."/>
            <person name="Hong C."/>
            <person name="Coffey M."/>
            <person name="Young S.K."/>
            <person name="Zeng Q."/>
            <person name="Gargeya S."/>
            <person name="Fitzgerald M."/>
            <person name="Abouelleil A."/>
            <person name="Alvarado L."/>
            <person name="Chapman S.B."/>
            <person name="Gainer-Dewar J."/>
            <person name="Goldberg J."/>
            <person name="Griggs A."/>
            <person name="Gujja S."/>
            <person name="Hansen M."/>
            <person name="Howarth C."/>
            <person name="Imamovic A."/>
            <person name="Ireland A."/>
            <person name="Larimer J."/>
            <person name="McCowan C."/>
            <person name="Murphy C."/>
            <person name="Pearson M."/>
            <person name="Poon T.W."/>
            <person name="Priest M."/>
            <person name="Roberts A."/>
            <person name="Saif S."/>
            <person name="Shea T."/>
            <person name="Sykes S."/>
            <person name="Wortman J."/>
            <person name="Nusbaum C."/>
            <person name="Birren B."/>
        </authorList>
    </citation>
    <scope>NUCLEOTIDE SEQUENCE [LARGE SCALE GENOMIC DNA]</scope>
    <source>
        <strain evidence="2">IAC_01/95</strain>
    </source>
</reference>
<name>W2N309_PHYNI</name>
<feature type="compositionally biased region" description="Polar residues" evidence="1">
    <location>
        <begin position="140"/>
        <end position="150"/>
    </location>
</feature>